<feature type="compositionally biased region" description="Basic and acidic residues" evidence="1">
    <location>
        <begin position="760"/>
        <end position="783"/>
    </location>
</feature>
<name>A0A388LCN9_CHABU</name>
<evidence type="ECO:0000313" key="2">
    <source>
        <dbReference type="EMBL" id="GBG80081.1"/>
    </source>
</evidence>
<evidence type="ECO:0008006" key="4">
    <source>
        <dbReference type="Google" id="ProtNLM"/>
    </source>
</evidence>
<accession>A0A388LCN9</accession>
<feature type="region of interest" description="Disordered" evidence="1">
    <location>
        <begin position="604"/>
        <end position="630"/>
    </location>
</feature>
<feature type="region of interest" description="Disordered" evidence="1">
    <location>
        <begin position="760"/>
        <end position="795"/>
    </location>
</feature>
<sequence length="795" mass="88207">MTGGAGGSGGTDFVPASDVKMNELRRKSRVWRHVTQGQRLGIWEKRHACLAGEFERDPVDEVQEFLDEEARRAGGMEVGGGTSTTPDLEGEVVVMTARGSSAAHHHEGDALGRAGKRPVDSGAEGMSQARKRQRQSTLDEVYDPDGQAAFRDSFLQWAYDAGIPFAAFRRQLWYRHKKALAAMLRGVRPIYPSFNDIGVGIDDQRGKVAAVLREVRGLFESVGATILLDGRQLRDTRPIVNFLAAAKRGALMRNALEGMLHDDEWHIIPWESSKRRQALWARQVIRCANFWRNVQHAVTVMTPVHQPLRRLDRGGMIMSMIYSLSQELVRQVAVADVPDDMRGPCVEVVQIRTMHMLEHAHAAAHLLNPRKPSLRYYESVHRTAADLEVVIECDSFLLVQTDSDPAGDTYLRVREQMQSFHARLGYTTDRVTRDANAEACVGDKETSRCASWWVEHDACFSDLQEIAGRMMHMWTSASPAERNWAEHERIHTAKHNKLKFRKVVQLVEIATNLKLLGCSEWSGGYVLPWGHMATLAEAHPEEYTHVVVDDEDEEEEPEPEEWGARPQSAVPAYEIGAQLRRFQQQGSCRPAGVGEVFSARAKTLHPYDYTPPPPAQPAQALEQQSDTDGVEDLSVGVDKSAERLYYTCGGGPDGFQSQCTFIRKSEDNSFPATDSRDANLAERQRTWDLETGAAVPDPSGVEHRDPTVPHPFAHDPVETEEHVDPAVTEHGDPAVAEHGDPTMSDIVLGFCVAGTLEPDHAVPEKAVRTEGDFGEHRDGDRGPSAEADDGADTAG</sequence>
<feature type="region of interest" description="Disordered" evidence="1">
    <location>
        <begin position="99"/>
        <end position="139"/>
    </location>
</feature>
<protein>
    <recommendedName>
        <fullName evidence="4">HAT C-terminal dimerisation domain-containing protein</fullName>
    </recommendedName>
</protein>
<gene>
    <name evidence="2" type="ORF">CBR_g30448</name>
</gene>
<keyword evidence="3" id="KW-1185">Reference proteome</keyword>
<comment type="caution">
    <text evidence="2">The sequence shown here is derived from an EMBL/GenBank/DDBJ whole genome shotgun (WGS) entry which is preliminary data.</text>
</comment>
<organism evidence="2 3">
    <name type="scientific">Chara braunii</name>
    <name type="common">Braun's stonewort</name>
    <dbReference type="NCBI Taxonomy" id="69332"/>
    <lineage>
        <taxon>Eukaryota</taxon>
        <taxon>Viridiplantae</taxon>
        <taxon>Streptophyta</taxon>
        <taxon>Charophyceae</taxon>
        <taxon>Charales</taxon>
        <taxon>Characeae</taxon>
        <taxon>Chara</taxon>
    </lineage>
</organism>
<dbReference type="AlphaFoldDB" id="A0A388LCN9"/>
<proteinExistence type="predicted"/>
<dbReference type="SUPFAM" id="SSF53098">
    <property type="entry name" value="Ribonuclease H-like"/>
    <property type="match status" value="1"/>
</dbReference>
<feature type="compositionally biased region" description="Acidic residues" evidence="1">
    <location>
        <begin position="786"/>
        <end position="795"/>
    </location>
</feature>
<dbReference type="EMBL" id="BFEA01000336">
    <property type="protein sequence ID" value="GBG80081.1"/>
    <property type="molecule type" value="Genomic_DNA"/>
</dbReference>
<dbReference type="Proteomes" id="UP000265515">
    <property type="component" value="Unassembled WGS sequence"/>
</dbReference>
<reference evidence="2 3" key="1">
    <citation type="journal article" date="2018" name="Cell">
        <title>The Chara Genome: Secondary Complexity and Implications for Plant Terrestrialization.</title>
        <authorList>
            <person name="Nishiyama T."/>
            <person name="Sakayama H."/>
            <person name="Vries J.D."/>
            <person name="Buschmann H."/>
            <person name="Saint-Marcoux D."/>
            <person name="Ullrich K.K."/>
            <person name="Haas F.B."/>
            <person name="Vanderstraeten L."/>
            <person name="Becker D."/>
            <person name="Lang D."/>
            <person name="Vosolsobe S."/>
            <person name="Rombauts S."/>
            <person name="Wilhelmsson P.K.I."/>
            <person name="Janitza P."/>
            <person name="Kern R."/>
            <person name="Heyl A."/>
            <person name="Rumpler F."/>
            <person name="Villalobos L.I.A.C."/>
            <person name="Clay J.M."/>
            <person name="Skokan R."/>
            <person name="Toyoda A."/>
            <person name="Suzuki Y."/>
            <person name="Kagoshima H."/>
            <person name="Schijlen E."/>
            <person name="Tajeshwar N."/>
            <person name="Catarino B."/>
            <person name="Hetherington A.J."/>
            <person name="Saltykova A."/>
            <person name="Bonnot C."/>
            <person name="Breuninger H."/>
            <person name="Symeonidi A."/>
            <person name="Radhakrishnan G.V."/>
            <person name="Van Nieuwerburgh F."/>
            <person name="Deforce D."/>
            <person name="Chang C."/>
            <person name="Karol K.G."/>
            <person name="Hedrich R."/>
            <person name="Ulvskov P."/>
            <person name="Glockner G."/>
            <person name="Delwiche C.F."/>
            <person name="Petrasek J."/>
            <person name="Van de Peer Y."/>
            <person name="Friml J."/>
            <person name="Beilby M."/>
            <person name="Dolan L."/>
            <person name="Kohara Y."/>
            <person name="Sugano S."/>
            <person name="Fujiyama A."/>
            <person name="Delaux P.-M."/>
            <person name="Quint M."/>
            <person name="TheiBen G."/>
            <person name="Hagemann M."/>
            <person name="Harholt J."/>
            <person name="Dunand C."/>
            <person name="Zachgo S."/>
            <person name="Langdale J."/>
            <person name="Maumus F."/>
            <person name="Straeten D.V.D."/>
            <person name="Gould S.B."/>
            <person name="Rensing S.A."/>
        </authorList>
    </citation>
    <scope>NUCLEOTIDE SEQUENCE [LARGE SCALE GENOMIC DNA]</scope>
    <source>
        <strain evidence="2 3">S276</strain>
    </source>
</reference>
<dbReference type="InterPro" id="IPR012337">
    <property type="entry name" value="RNaseH-like_sf"/>
</dbReference>
<evidence type="ECO:0000256" key="1">
    <source>
        <dbReference type="SAM" id="MobiDB-lite"/>
    </source>
</evidence>
<evidence type="ECO:0000313" key="3">
    <source>
        <dbReference type="Proteomes" id="UP000265515"/>
    </source>
</evidence>
<dbReference type="Gramene" id="GBG80081">
    <property type="protein sequence ID" value="GBG80081"/>
    <property type="gene ID" value="CBR_g30448"/>
</dbReference>